<organism evidence="2 3">
    <name type="scientific">Gordonibacter urolithinfaciens</name>
    <dbReference type="NCBI Taxonomy" id="1335613"/>
    <lineage>
        <taxon>Bacteria</taxon>
        <taxon>Bacillati</taxon>
        <taxon>Actinomycetota</taxon>
        <taxon>Coriobacteriia</taxon>
        <taxon>Eggerthellales</taxon>
        <taxon>Eggerthellaceae</taxon>
        <taxon>Gordonibacter</taxon>
    </lineage>
</organism>
<evidence type="ECO:0000313" key="2">
    <source>
        <dbReference type="EMBL" id="MVN16531.1"/>
    </source>
</evidence>
<dbReference type="RefSeq" id="WP_157006579.1">
    <property type="nucleotide sequence ID" value="NZ_DBEZYS010000267.1"/>
</dbReference>
<dbReference type="AlphaFoldDB" id="A0A6N8IKX2"/>
<evidence type="ECO:0000313" key="3">
    <source>
        <dbReference type="Proteomes" id="UP000468327"/>
    </source>
</evidence>
<feature type="region of interest" description="Disordered" evidence="1">
    <location>
        <begin position="55"/>
        <end position="91"/>
    </location>
</feature>
<protein>
    <submittedName>
        <fullName evidence="2">Uncharacterized protein</fullName>
    </submittedName>
</protein>
<evidence type="ECO:0000256" key="1">
    <source>
        <dbReference type="SAM" id="MobiDB-lite"/>
    </source>
</evidence>
<reference evidence="2 3" key="1">
    <citation type="submission" date="2019-11" db="EMBL/GenBank/DDBJ databases">
        <title>Whole genome shotgun sequencing (WGS) data from Adlercreutzia equolifaciens ResAG-91, Eggerthella lenta MRI-F36, MRI-F37, MRI-F40, ResAG-49, ResAG-88, ResAG-121, ResAG-145, and Gordonibacter sp. ResAG-5, ResAG-26, ResAG-43, ResAG-50, ResAG-59.</title>
        <authorList>
            <person name="Stoll D.A."/>
            <person name="Danylec N."/>
            <person name="Franz C.M.A.P."/>
            <person name="Huch M."/>
        </authorList>
    </citation>
    <scope>NUCLEOTIDE SEQUENCE [LARGE SCALE GENOMIC DNA]</scope>
    <source>
        <strain evidence="2 3">ResAG-59</strain>
    </source>
</reference>
<name>A0A6N8IKX2_9ACTN</name>
<dbReference type="Proteomes" id="UP000468327">
    <property type="component" value="Unassembled WGS sequence"/>
</dbReference>
<accession>A0A6N8IKX2</accession>
<dbReference type="EMBL" id="WPOC01000034">
    <property type="protein sequence ID" value="MVN16531.1"/>
    <property type="molecule type" value="Genomic_DNA"/>
</dbReference>
<gene>
    <name evidence="2" type="ORF">GO738_14470</name>
</gene>
<sequence>MERCYVCNHCGKCDEMEWGIAPPPPVCLDCGHVVEPGESSARCAVCGSGLIAATDRTASPGPGGAQPSVGPRNQGNRFANGRSATERREHE</sequence>
<proteinExistence type="predicted"/>
<keyword evidence="3" id="KW-1185">Reference proteome</keyword>
<comment type="caution">
    <text evidence="2">The sequence shown here is derived from an EMBL/GenBank/DDBJ whole genome shotgun (WGS) entry which is preliminary data.</text>
</comment>